<proteinExistence type="predicted"/>
<dbReference type="EMBL" id="CM037015">
    <property type="protein sequence ID" value="KAH7682755.1"/>
    <property type="molecule type" value="Genomic_DNA"/>
</dbReference>
<evidence type="ECO:0000313" key="2">
    <source>
        <dbReference type="Proteomes" id="UP000827976"/>
    </source>
</evidence>
<evidence type="ECO:0000313" key="1">
    <source>
        <dbReference type="EMBL" id="KAH7682755.1"/>
    </source>
</evidence>
<dbReference type="Proteomes" id="UP000827976">
    <property type="component" value="Chromosome 5"/>
</dbReference>
<keyword evidence="2" id="KW-1185">Reference proteome</keyword>
<gene>
    <name evidence="1" type="ORF">IHE45_05G142000</name>
</gene>
<organism evidence="1 2">
    <name type="scientific">Dioscorea alata</name>
    <name type="common">Purple yam</name>
    <dbReference type="NCBI Taxonomy" id="55571"/>
    <lineage>
        <taxon>Eukaryota</taxon>
        <taxon>Viridiplantae</taxon>
        <taxon>Streptophyta</taxon>
        <taxon>Embryophyta</taxon>
        <taxon>Tracheophyta</taxon>
        <taxon>Spermatophyta</taxon>
        <taxon>Magnoliopsida</taxon>
        <taxon>Liliopsida</taxon>
        <taxon>Dioscoreales</taxon>
        <taxon>Dioscoreaceae</taxon>
        <taxon>Dioscorea</taxon>
    </lineage>
</organism>
<protein>
    <submittedName>
        <fullName evidence="1">CBS domain-containing protein</fullName>
    </submittedName>
</protein>
<reference evidence="2" key="1">
    <citation type="journal article" date="2022" name="Nat. Commun.">
        <title>Chromosome evolution and the genetic basis of agronomically important traits in greater yam.</title>
        <authorList>
            <person name="Bredeson J.V."/>
            <person name="Lyons J.B."/>
            <person name="Oniyinde I.O."/>
            <person name="Okereke N.R."/>
            <person name="Kolade O."/>
            <person name="Nnabue I."/>
            <person name="Nwadili C.O."/>
            <person name="Hribova E."/>
            <person name="Parker M."/>
            <person name="Nwogha J."/>
            <person name="Shu S."/>
            <person name="Carlson J."/>
            <person name="Kariba R."/>
            <person name="Muthemba S."/>
            <person name="Knop K."/>
            <person name="Barton G.J."/>
            <person name="Sherwood A.V."/>
            <person name="Lopez-Montes A."/>
            <person name="Asiedu R."/>
            <person name="Jamnadass R."/>
            <person name="Muchugi A."/>
            <person name="Goodstein D."/>
            <person name="Egesi C.N."/>
            <person name="Featherston J."/>
            <person name="Asfaw A."/>
            <person name="Simpson G.G."/>
            <person name="Dolezel J."/>
            <person name="Hendre P.S."/>
            <person name="Van Deynze A."/>
            <person name="Kumar P.L."/>
            <person name="Obidiegwu J.E."/>
            <person name="Bhattacharjee R."/>
            <person name="Rokhsar D.S."/>
        </authorList>
    </citation>
    <scope>NUCLEOTIDE SEQUENCE [LARGE SCALE GENOMIC DNA]</scope>
    <source>
        <strain evidence="2">cv. TDa95/00328</strain>
    </source>
</reference>
<comment type="caution">
    <text evidence="1">The sequence shown here is derived from an EMBL/GenBank/DDBJ whole genome shotgun (WGS) entry which is preliminary data.</text>
</comment>
<sequence length="205" mass="22954">MQGVAQALRFHGNKIKHAILQQMKAKDMFQWSNVFARFESDSSAPSMAIKGLENTTVADILNTKGDEAGALYWCHSNDYVYAAAKQMTDNRVGALVVVKPGDERLVAGIITERDYLRKIIVQGRSSQATRVGEIMTNENQLVSVSSDTNILQAMQLMTDKRIRHVPVIDHKVVGMISIVDVVRAVVGQQRDEVKKLNEFIRGDYY</sequence>
<name>A0ACB7W5B9_DIOAL</name>
<accession>A0ACB7W5B9</accession>